<dbReference type="PANTHER" id="PTHR32176:SF92">
    <property type="entry name" value="XYLOSE ISOMERASE"/>
    <property type="match status" value="1"/>
</dbReference>
<organism evidence="5 6">
    <name type="scientific">Aquipseudomonas campi</name>
    <dbReference type="NCBI Taxonomy" id="2731681"/>
    <lineage>
        <taxon>Bacteria</taxon>
        <taxon>Pseudomonadati</taxon>
        <taxon>Pseudomonadota</taxon>
        <taxon>Gammaproteobacteria</taxon>
        <taxon>Pseudomonadales</taxon>
        <taxon>Pseudomonadaceae</taxon>
        <taxon>Aquipseudomonas</taxon>
    </lineage>
</organism>
<evidence type="ECO:0000313" key="5">
    <source>
        <dbReference type="EMBL" id="QKE65050.1"/>
    </source>
</evidence>
<dbReference type="SUPFAM" id="SSF52151">
    <property type="entry name" value="FabD/lysophospholipase-like"/>
    <property type="match status" value="1"/>
</dbReference>
<dbReference type="GO" id="GO:0016042">
    <property type="term" value="P:lipid catabolic process"/>
    <property type="evidence" value="ECO:0007669"/>
    <property type="project" value="UniProtKB-UniRule"/>
</dbReference>
<evidence type="ECO:0000259" key="4">
    <source>
        <dbReference type="PROSITE" id="PS51635"/>
    </source>
</evidence>
<evidence type="ECO:0000313" key="6">
    <source>
        <dbReference type="Proteomes" id="UP000501379"/>
    </source>
</evidence>
<feature type="short sequence motif" description="DGA/G" evidence="3">
    <location>
        <begin position="181"/>
        <end position="183"/>
    </location>
</feature>
<dbReference type="KEGG" id="pcam:HNE05_17390"/>
<dbReference type="Gene3D" id="3.40.1090.10">
    <property type="entry name" value="Cytosolic phospholipase A2 catalytic domain"/>
    <property type="match status" value="1"/>
</dbReference>
<keyword evidence="3" id="KW-0442">Lipid degradation</keyword>
<dbReference type="InterPro" id="IPR016035">
    <property type="entry name" value="Acyl_Trfase/lysoPLipase"/>
</dbReference>
<dbReference type="PANTHER" id="PTHR32176">
    <property type="entry name" value="XYLOSE ISOMERASE"/>
    <property type="match status" value="1"/>
</dbReference>
<keyword evidence="6" id="KW-1185">Reference proteome</keyword>
<evidence type="ECO:0000256" key="3">
    <source>
        <dbReference type="PROSITE-ProRule" id="PRU01161"/>
    </source>
</evidence>
<feature type="active site" description="Nucleophile" evidence="3">
    <location>
        <position position="43"/>
    </location>
</feature>
<dbReference type="GO" id="GO:0004620">
    <property type="term" value="F:phospholipase activity"/>
    <property type="evidence" value="ECO:0007669"/>
    <property type="project" value="TreeGrafter"/>
</dbReference>
<accession>A0A6M8FM79</accession>
<keyword evidence="2 3" id="KW-0443">Lipid metabolism</keyword>
<dbReference type="GO" id="GO:0047372">
    <property type="term" value="F:monoacylglycerol lipase activity"/>
    <property type="evidence" value="ECO:0007669"/>
    <property type="project" value="TreeGrafter"/>
</dbReference>
<reference evidence="5" key="1">
    <citation type="submission" date="2020-07" db="EMBL/GenBank/DDBJ databases">
        <title>Nitrate ammonifying Pseudomonas campi sp. nov. isolated from German agricultural grassland.</title>
        <authorList>
            <person name="Timsy T."/>
            <person name="Ulrich A."/>
            <person name="Spanner T."/>
            <person name="Foesel B."/>
            <person name="Kolb S."/>
            <person name="Horn M.A."/>
            <person name="Behrendt U."/>
        </authorList>
    </citation>
    <scope>NUCLEOTIDE SEQUENCE</scope>
    <source>
        <strain evidence="5">S1-A32-2</strain>
    </source>
</reference>
<gene>
    <name evidence="5" type="ORF">HNE05_17390</name>
</gene>
<feature type="short sequence motif" description="GXSXG" evidence="3">
    <location>
        <begin position="41"/>
        <end position="45"/>
    </location>
</feature>
<feature type="short sequence motif" description="GXGXXG" evidence="3">
    <location>
        <begin position="9"/>
        <end position="14"/>
    </location>
</feature>
<dbReference type="EMBL" id="CP053697">
    <property type="protein sequence ID" value="QKE65050.1"/>
    <property type="molecule type" value="Genomic_DNA"/>
</dbReference>
<dbReference type="AlphaFoldDB" id="A0A6M8FM79"/>
<sequence length="318" mass="35175">MKKILSIDGGGIRGIIPALILARIEELTGEPVADLFDLIIGTSTGGLLALGLSIRDTTGKPQYSAKQLGELYETRGRDIFQRSLWDGITAGVLDNVYEADGLEQVLQDYFKDAKFKDLPPQPKVAVTTYDIRLRSPLFLKSWHANHHDIRLREAARATSAAPTYFDPLRLKVRDVDSVLVDGGVFINNPSVSGYAEALKEFGRQEDFFMLSLGTGELTRTIAYDQVAGKGKIAWLLPLLSCMFDGVADAADYQMRQILPETAYFRLQASLGKRDDPLCANDDMDDATNFNIRSLKEIAAKLIWEREGELGKICDALLA</sequence>
<dbReference type="InterPro" id="IPR002641">
    <property type="entry name" value="PNPLA_dom"/>
</dbReference>
<evidence type="ECO:0000256" key="1">
    <source>
        <dbReference type="ARBA" id="ARBA00010240"/>
    </source>
</evidence>
<comment type="similarity">
    <text evidence="1">Belongs to the patatin family.</text>
</comment>
<feature type="domain" description="PNPLA" evidence="4">
    <location>
        <begin position="5"/>
        <end position="194"/>
    </location>
</feature>
<keyword evidence="3" id="KW-0378">Hydrolase</keyword>
<dbReference type="PROSITE" id="PS51635">
    <property type="entry name" value="PNPLA"/>
    <property type="match status" value="1"/>
</dbReference>
<dbReference type="Pfam" id="PF01734">
    <property type="entry name" value="Patatin"/>
    <property type="match status" value="1"/>
</dbReference>
<dbReference type="Proteomes" id="UP000501379">
    <property type="component" value="Chromosome"/>
</dbReference>
<name>A0A6M8FM79_9GAMM</name>
<feature type="active site" description="Proton acceptor" evidence="3">
    <location>
        <position position="181"/>
    </location>
</feature>
<proteinExistence type="inferred from homology"/>
<protein>
    <submittedName>
        <fullName evidence="5">Patatin-like phospholipase family protein</fullName>
    </submittedName>
</protein>
<evidence type="ECO:0000256" key="2">
    <source>
        <dbReference type="ARBA" id="ARBA00023098"/>
    </source>
</evidence>
<dbReference type="RefSeq" id="WP_173210557.1">
    <property type="nucleotide sequence ID" value="NZ_CP053697.2"/>
</dbReference>